<dbReference type="EMBL" id="KX839261">
    <property type="protein sequence ID" value="AOW70876.1"/>
    <property type="molecule type" value="Genomic_DNA"/>
</dbReference>
<dbReference type="AlphaFoldDB" id="A0A1D8RDR9"/>
<keyword evidence="5" id="KW-0150">Chloroplast</keyword>
<dbReference type="GO" id="GO:0005840">
    <property type="term" value="C:ribosome"/>
    <property type="evidence" value="ECO:0007669"/>
    <property type="project" value="UniProtKB-KW"/>
</dbReference>
<keyword evidence="5" id="KW-0934">Plastid</keyword>
<dbReference type="GO" id="GO:0019843">
    <property type="term" value="F:rRNA binding"/>
    <property type="evidence" value="ECO:0007669"/>
    <property type="project" value="UniProtKB-UniRule"/>
</dbReference>
<geneLocation type="chloroplast" evidence="5"/>
<accession>A0A1D8RDR9</accession>
<keyword evidence="3 4" id="KW-0687">Ribonucleoprotein</keyword>
<keyword evidence="4" id="KW-0694">RNA-binding</keyword>
<comment type="similarity">
    <text evidence="1 4">Belongs to the bacterial ribosomal protein bL21 family.</text>
</comment>
<protein>
    <recommendedName>
        <fullName evidence="4">Large ribosomal subunit protein bL21c</fullName>
    </recommendedName>
</protein>
<keyword evidence="2 4" id="KW-0689">Ribosomal protein</keyword>
<evidence type="ECO:0000313" key="5">
    <source>
        <dbReference type="EMBL" id="AOW70876.1"/>
    </source>
</evidence>
<dbReference type="InterPro" id="IPR036164">
    <property type="entry name" value="bL21-like_sf"/>
</dbReference>
<dbReference type="SUPFAM" id="SSF141091">
    <property type="entry name" value="L21p-like"/>
    <property type="match status" value="1"/>
</dbReference>
<dbReference type="GO" id="GO:0006412">
    <property type="term" value="P:translation"/>
    <property type="evidence" value="ECO:0007669"/>
    <property type="project" value="UniProtKB-UniRule"/>
</dbReference>
<name>A0A1D8RDR9_9STRA</name>
<keyword evidence="4" id="KW-0699">rRNA-binding</keyword>
<dbReference type="HAMAP" id="MF_01363">
    <property type="entry name" value="Ribosomal_bL21"/>
    <property type="match status" value="1"/>
</dbReference>
<dbReference type="GO" id="GO:0003735">
    <property type="term" value="F:structural constituent of ribosome"/>
    <property type="evidence" value="ECO:0007669"/>
    <property type="project" value="InterPro"/>
</dbReference>
<evidence type="ECO:0000256" key="3">
    <source>
        <dbReference type="ARBA" id="ARBA00023274"/>
    </source>
</evidence>
<reference evidence="5" key="1">
    <citation type="submission" date="2016-09" db="EMBL/GenBank/DDBJ databases">
        <title>The plastid genome of some eustigmatophyte algae harbours a bacteria-derived six-gene cluster for biosynthesis of a novel secondary metabolite.</title>
        <authorList>
            <person name="Yurchenko T."/>
            <person name="Sevcikova T."/>
            <person name="Strnad H."/>
            <person name="Butenko A."/>
            <person name="Elias M."/>
        </authorList>
    </citation>
    <scope>NUCLEOTIDE SEQUENCE</scope>
</reference>
<dbReference type="Pfam" id="PF00829">
    <property type="entry name" value="Ribosomal_L21p"/>
    <property type="match status" value="1"/>
</dbReference>
<dbReference type="InterPro" id="IPR028909">
    <property type="entry name" value="bL21-like"/>
</dbReference>
<sequence>MTTIYSIIESFGRQFWVEPKKFQDFSNFKLKKKPVTDKIKSFRTEYKYTPKKPTSVIFDRVMFFTNGENIELGRPILNKYRVQGSLLPGVHKKSKLLVFKMRSKKKYRRKIGHRISSRRVRFDNILEIVSSKNNSNLQVLVHG</sequence>
<comment type="subcellular location">
    <subcellularLocation>
        <location evidence="4">Plastid</location>
        <location evidence="4">Chloroplast</location>
    </subcellularLocation>
</comment>
<organism evidence="5">
    <name type="scientific">Vischeria sp. CAUP Q 202</name>
    <dbReference type="NCBI Taxonomy" id="1805947"/>
    <lineage>
        <taxon>Eukaryota</taxon>
        <taxon>Sar</taxon>
        <taxon>Stramenopiles</taxon>
        <taxon>Ochrophyta</taxon>
        <taxon>Eustigmatophyceae</taxon>
        <taxon>Eustigmatales</taxon>
        <taxon>Chlorobotryaceae</taxon>
        <taxon>Vischeria</taxon>
    </lineage>
</organism>
<dbReference type="GO" id="GO:0009507">
    <property type="term" value="C:chloroplast"/>
    <property type="evidence" value="ECO:0007669"/>
    <property type="project" value="UniProtKB-SubCell"/>
</dbReference>
<proteinExistence type="inferred from homology"/>
<comment type="subunit">
    <text evidence="4">Part of the 50S ribosomal subunit.</text>
</comment>
<gene>
    <name evidence="4 5" type="primary">rpl21</name>
</gene>
<evidence type="ECO:0000256" key="1">
    <source>
        <dbReference type="ARBA" id="ARBA00008563"/>
    </source>
</evidence>
<dbReference type="InterPro" id="IPR001787">
    <property type="entry name" value="Ribosomal_bL21"/>
</dbReference>
<comment type="function">
    <text evidence="4">This protein binds to 23S rRNA.</text>
</comment>
<evidence type="ECO:0000256" key="2">
    <source>
        <dbReference type="ARBA" id="ARBA00022980"/>
    </source>
</evidence>
<dbReference type="GO" id="GO:1990904">
    <property type="term" value="C:ribonucleoprotein complex"/>
    <property type="evidence" value="ECO:0007669"/>
    <property type="project" value="UniProtKB-KW"/>
</dbReference>
<evidence type="ECO:0000256" key="4">
    <source>
        <dbReference type="HAMAP-Rule" id="MF_01363"/>
    </source>
</evidence>